<accession>A0ABS4RLR3</accession>
<reference evidence="1 2" key="1">
    <citation type="submission" date="2021-03" db="EMBL/GenBank/DDBJ databases">
        <title>Genomic Encyclopedia of Type Strains, Phase IV (KMG-IV): sequencing the most valuable type-strain genomes for metagenomic binning, comparative biology and taxonomic classification.</title>
        <authorList>
            <person name="Goeker M."/>
        </authorList>
    </citation>
    <scope>NUCLEOTIDE SEQUENCE [LARGE SCALE GENOMIC DNA]</scope>
    <source>
        <strain evidence="1 2">DSM 21292</strain>
    </source>
</reference>
<name>A0ABS4RLR3_PAEXY</name>
<dbReference type="EMBL" id="JAGIKV010000001">
    <property type="protein sequence ID" value="MBP2243838.1"/>
    <property type="molecule type" value="Genomic_DNA"/>
</dbReference>
<dbReference type="Proteomes" id="UP000810207">
    <property type="component" value="Unassembled WGS sequence"/>
</dbReference>
<dbReference type="CDD" id="cd00085">
    <property type="entry name" value="HNHc"/>
    <property type="match status" value="1"/>
</dbReference>
<dbReference type="RefSeq" id="WP_211081002.1">
    <property type="nucleotide sequence ID" value="NZ_CBCSLC010000013.1"/>
</dbReference>
<protein>
    <recommendedName>
        <fullName evidence="3">HNH endonuclease</fullName>
    </recommendedName>
</protein>
<organism evidence="1 2">
    <name type="scientific">Paenibacillus xylanexedens</name>
    <dbReference type="NCBI Taxonomy" id="528191"/>
    <lineage>
        <taxon>Bacteria</taxon>
        <taxon>Bacillati</taxon>
        <taxon>Bacillota</taxon>
        <taxon>Bacilli</taxon>
        <taxon>Bacillales</taxon>
        <taxon>Paenibacillaceae</taxon>
        <taxon>Paenibacillus</taxon>
    </lineage>
</organism>
<sequence>MPWRLNLFAHHNRKEQPKAKRERNTDPEYMTKEKVRKAVIEREGGNWCVLSGVPGPGLELHRIVYGSQGGKYETDNCILLSTEMHQLVHSSKKTWMPILQDHIHCMKLGMPEKSPIQKYPRETDYVG</sequence>
<gene>
    <name evidence="1" type="ORF">J2Z28_000443</name>
</gene>
<evidence type="ECO:0008006" key="3">
    <source>
        <dbReference type="Google" id="ProtNLM"/>
    </source>
</evidence>
<evidence type="ECO:0000313" key="2">
    <source>
        <dbReference type="Proteomes" id="UP000810207"/>
    </source>
</evidence>
<comment type="caution">
    <text evidence="1">The sequence shown here is derived from an EMBL/GenBank/DDBJ whole genome shotgun (WGS) entry which is preliminary data.</text>
</comment>
<dbReference type="InterPro" id="IPR003615">
    <property type="entry name" value="HNH_nuc"/>
</dbReference>
<keyword evidence="2" id="KW-1185">Reference proteome</keyword>
<proteinExistence type="predicted"/>
<evidence type="ECO:0000313" key="1">
    <source>
        <dbReference type="EMBL" id="MBP2243838.1"/>
    </source>
</evidence>